<dbReference type="GO" id="GO:0005829">
    <property type="term" value="C:cytosol"/>
    <property type="evidence" value="ECO:0007669"/>
    <property type="project" value="GOC"/>
</dbReference>
<dbReference type="Gene3D" id="1.25.10.10">
    <property type="entry name" value="Leucine-rich Repeat Variant"/>
    <property type="match status" value="1"/>
</dbReference>
<accession>A0AAD9NMG5</accession>
<evidence type="ECO:0000313" key="2">
    <source>
        <dbReference type="Proteomes" id="UP001209878"/>
    </source>
</evidence>
<gene>
    <name evidence="1" type="ORF">NP493_734g02010</name>
</gene>
<dbReference type="PANTHER" id="PTHR21663:SF0">
    <property type="entry name" value="HEAT REPEAT-CONTAINING PROTEIN 5B"/>
    <property type="match status" value="1"/>
</dbReference>
<dbReference type="GO" id="GO:0006897">
    <property type="term" value="P:endocytosis"/>
    <property type="evidence" value="ECO:0007669"/>
    <property type="project" value="TreeGrafter"/>
</dbReference>
<protein>
    <submittedName>
        <fullName evidence="1">Uncharacterized protein</fullName>
    </submittedName>
</protein>
<dbReference type="AlphaFoldDB" id="A0AAD9NMG5"/>
<dbReference type="PANTHER" id="PTHR21663">
    <property type="entry name" value="HYPOTHETICAL HEAT DOMAIN-CONTAINING"/>
    <property type="match status" value="1"/>
</dbReference>
<dbReference type="GO" id="GO:0042147">
    <property type="term" value="P:retrograde transport, endosome to Golgi"/>
    <property type="evidence" value="ECO:0007669"/>
    <property type="project" value="TreeGrafter"/>
</dbReference>
<dbReference type="InterPro" id="IPR011989">
    <property type="entry name" value="ARM-like"/>
</dbReference>
<dbReference type="SUPFAM" id="SSF48371">
    <property type="entry name" value="ARM repeat"/>
    <property type="match status" value="1"/>
</dbReference>
<dbReference type="InterPro" id="IPR016024">
    <property type="entry name" value="ARM-type_fold"/>
</dbReference>
<dbReference type="GO" id="GO:0030139">
    <property type="term" value="C:endocytic vesicle"/>
    <property type="evidence" value="ECO:0007669"/>
    <property type="project" value="TreeGrafter"/>
</dbReference>
<dbReference type="GO" id="GO:0008104">
    <property type="term" value="P:intracellular protein localization"/>
    <property type="evidence" value="ECO:0007669"/>
    <property type="project" value="TreeGrafter"/>
</dbReference>
<keyword evidence="2" id="KW-1185">Reference proteome</keyword>
<dbReference type="EMBL" id="JAODUO010000732">
    <property type="protein sequence ID" value="KAK2175420.1"/>
    <property type="molecule type" value="Genomic_DNA"/>
</dbReference>
<organism evidence="1 2">
    <name type="scientific">Ridgeia piscesae</name>
    <name type="common">Tubeworm</name>
    <dbReference type="NCBI Taxonomy" id="27915"/>
    <lineage>
        <taxon>Eukaryota</taxon>
        <taxon>Metazoa</taxon>
        <taxon>Spiralia</taxon>
        <taxon>Lophotrochozoa</taxon>
        <taxon>Annelida</taxon>
        <taxon>Polychaeta</taxon>
        <taxon>Sedentaria</taxon>
        <taxon>Canalipalpata</taxon>
        <taxon>Sabellida</taxon>
        <taxon>Siboglinidae</taxon>
        <taxon>Ridgeia</taxon>
    </lineage>
</organism>
<dbReference type="Proteomes" id="UP001209878">
    <property type="component" value="Unassembled WGS sequence"/>
</dbReference>
<comment type="caution">
    <text evidence="1">The sequence shown here is derived from an EMBL/GenBank/DDBJ whole genome shotgun (WGS) entry which is preliminary data.</text>
</comment>
<reference evidence="1" key="1">
    <citation type="journal article" date="2023" name="Mol. Biol. Evol.">
        <title>Third-Generation Sequencing Reveals the Adaptive Role of the Epigenome in Three Deep-Sea Polychaetes.</title>
        <authorList>
            <person name="Perez M."/>
            <person name="Aroh O."/>
            <person name="Sun Y."/>
            <person name="Lan Y."/>
            <person name="Juniper S.K."/>
            <person name="Young C.R."/>
            <person name="Angers B."/>
            <person name="Qian P.Y."/>
        </authorList>
    </citation>
    <scope>NUCLEOTIDE SEQUENCE</scope>
    <source>
        <strain evidence="1">R07B-5</strain>
    </source>
</reference>
<dbReference type="GO" id="GO:0016020">
    <property type="term" value="C:membrane"/>
    <property type="evidence" value="ECO:0007669"/>
    <property type="project" value="TreeGrafter"/>
</dbReference>
<proteinExistence type="predicted"/>
<name>A0AAD9NMG5_RIDPI</name>
<dbReference type="InterPro" id="IPR040108">
    <property type="entry name" value="Laa1/Sip1/HEATR5"/>
</dbReference>
<sequence>MFDSSHLQSDIKESQQKLIKQLTNQITENPGPPTRKILARCLATIFCVGDTFMLFDTINKCNDVIRNRDDSPSYLPTRLAAICCIGGMYEKLGRMVGRSYEETISLLIKALRNAEVGITDNQHIRQNGVTTPHILVLELILC</sequence>
<evidence type="ECO:0000313" key="1">
    <source>
        <dbReference type="EMBL" id="KAK2175420.1"/>
    </source>
</evidence>
<dbReference type="GO" id="GO:0005794">
    <property type="term" value="C:Golgi apparatus"/>
    <property type="evidence" value="ECO:0007669"/>
    <property type="project" value="TreeGrafter"/>
</dbReference>